<evidence type="ECO:0000256" key="6">
    <source>
        <dbReference type="SAM" id="Phobius"/>
    </source>
</evidence>
<keyword evidence="2" id="KW-1003">Cell membrane</keyword>
<comment type="subcellular location">
    <subcellularLocation>
        <location evidence="1">Cell membrane</location>
        <topology evidence="1">Multi-pass membrane protein</topology>
    </subcellularLocation>
</comment>
<dbReference type="PANTHER" id="PTHR30287">
    <property type="entry name" value="MEMBRANE COMPONENT OF PREDICTED ABC SUPERFAMILY METABOLITE UPTAKE TRANSPORTER"/>
    <property type="match status" value="1"/>
</dbReference>
<feature type="transmembrane region" description="Helical" evidence="6">
    <location>
        <begin position="749"/>
        <end position="771"/>
    </location>
</feature>
<feature type="transmembrane region" description="Helical" evidence="6">
    <location>
        <begin position="466"/>
        <end position="485"/>
    </location>
</feature>
<keyword evidence="3 6" id="KW-0812">Transmembrane</keyword>
<evidence type="ECO:0000256" key="3">
    <source>
        <dbReference type="ARBA" id="ARBA00022692"/>
    </source>
</evidence>
<reference evidence="9" key="1">
    <citation type="submission" date="2017-06" db="EMBL/GenBank/DDBJ databases">
        <authorList>
            <person name="Varghese N."/>
            <person name="Submissions S."/>
        </authorList>
    </citation>
    <scope>NUCLEOTIDE SEQUENCE [LARGE SCALE GENOMIC DNA]</scope>
    <source>
        <strain evidence="9">ANC 5114</strain>
    </source>
</reference>
<dbReference type="OrthoDB" id="5292592at2"/>
<feature type="transmembrane region" description="Helical" evidence="6">
    <location>
        <begin position="783"/>
        <end position="801"/>
    </location>
</feature>
<organism evidence="8 9">
    <name type="scientific">Acinetobacter apis</name>
    <dbReference type="NCBI Taxonomy" id="1229165"/>
    <lineage>
        <taxon>Bacteria</taxon>
        <taxon>Pseudomonadati</taxon>
        <taxon>Pseudomonadota</taxon>
        <taxon>Gammaproteobacteria</taxon>
        <taxon>Moraxellales</taxon>
        <taxon>Moraxellaceae</taxon>
        <taxon>Acinetobacter</taxon>
    </lineage>
</organism>
<feature type="transmembrane region" description="Helical" evidence="6">
    <location>
        <begin position="422"/>
        <end position="445"/>
    </location>
</feature>
<protein>
    <submittedName>
        <fullName evidence="8">Putative ABC transport system permease protein</fullName>
    </submittedName>
</protein>
<feature type="domain" description="ABC3 transporter permease C-terminal" evidence="7">
    <location>
        <begin position="264"/>
        <end position="369"/>
    </location>
</feature>
<dbReference type="AlphaFoldDB" id="A0A217EER0"/>
<evidence type="ECO:0000256" key="5">
    <source>
        <dbReference type="ARBA" id="ARBA00023136"/>
    </source>
</evidence>
<feature type="transmembrane region" description="Helical" evidence="6">
    <location>
        <begin position="353"/>
        <end position="377"/>
    </location>
</feature>
<evidence type="ECO:0000259" key="7">
    <source>
        <dbReference type="Pfam" id="PF02687"/>
    </source>
</evidence>
<dbReference type="PANTHER" id="PTHR30287:SF1">
    <property type="entry name" value="INNER MEMBRANE PROTEIN"/>
    <property type="match status" value="1"/>
</dbReference>
<proteinExistence type="predicted"/>
<name>A0A217EER0_9GAMM</name>
<gene>
    <name evidence="8" type="ORF">SAMN05444584_0894</name>
</gene>
<accession>A0A217EER0</accession>
<evidence type="ECO:0000313" key="9">
    <source>
        <dbReference type="Proteomes" id="UP000243463"/>
    </source>
</evidence>
<dbReference type="InterPro" id="IPR003838">
    <property type="entry name" value="ABC3_permease_C"/>
</dbReference>
<evidence type="ECO:0000256" key="4">
    <source>
        <dbReference type="ARBA" id="ARBA00022989"/>
    </source>
</evidence>
<keyword evidence="4 6" id="KW-1133">Transmembrane helix</keyword>
<feature type="transmembrane region" description="Helical" evidence="6">
    <location>
        <begin position="697"/>
        <end position="720"/>
    </location>
</feature>
<keyword evidence="9" id="KW-1185">Reference proteome</keyword>
<dbReference type="RefSeq" id="WP_088822973.1">
    <property type="nucleotide sequence ID" value="NZ_FZLN01000001.1"/>
</dbReference>
<dbReference type="Proteomes" id="UP000243463">
    <property type="component" value="Unassembled WGS sequence"/>
</dbReference>
<evidence type="ECO:0000313" key="8">
    <source>
        <dbReference type="EMBL" id="SNQ28963.1"/>
    </source>
</evidence>
<dbReference type="Pfam" id="PF02687">
    <property type="entry name" value="FtsX"/>
    <property type="match status" value="2"/>
</dbReference>
<evidence type="ECO:0000256" key="2">
    <source>
        <dbReference type="ARBA" id="ARBA00022475"/>
    </source>
</evidence>
<feature type="transmembrane region" description="Helical" evidence="6">
    <location>
        <begin position="302"/>
        <end position="333"/>
    </location>
</feature>
<feature type="transmembrane region" description="Helical" evidence="6">
    <location>
        <begin position="397"/>
        <end position="416"/>
    </location>
</feature>
<keyword evidence="5 6" id="KW-0472">Membrane</keyword>
<dbReference type="EMBL" id="FZLN01000001">
    <property type="protein sequence ID" value="SNQ28963.1"/>
    <property type="molecule type" value="Genomic_DNA"/>
</dbReference>
<evidence type="ECO:0000256" key="1">
    <source>
        <dbReference type="ARBA" id="ARBA00004651"/>
    </source>
</evidence>
<sequence length="821" mass="90563">MNALLRPLLQQSFRSQSSWLLIIALSLAICATAALSFSNQQIKQAIVLQAADLLAADLVVEDHEPLKPIYAQRAQADQLKQSNVTVFSTMASTSDQFVMVLVKAVDQEFPLRGQLVIHDQPSAKIQPGEVWLSARAQSLLNAKLGDHIHIADATLKFTGIIEKDTNQETGFSGFSPVVVIHQADIAQTRAIQVGSRVDYRLLISGEPAKIAAYQTWFKQQKQAQIPSSKDTAESDVKIKDAKSGNNRLLQPIENLETFLQLSNLLTILLCGIAIALSAHRYVQQNQDHIALIRCLGANKSQLMMAFLSLLGIVLVCSVVIGTVFGAALGYGLLQVMLQFIPQVTLTISWFDLIISPLPIAILTSALVLLGFVLPHVYQLLKTPPIRVLRATPSFNRASVFTVITGLASLFILSLILTSSVKLTAQVLGGMTLLSVLMYGILWLVLKLIKRSKGKMASYVRLPYQTALQITALALGLSLISILIVLRSDVLTRWEAELPSNTPNQFVYGLPVSDKPSFESDIQAAKWASTALYPNVRGRLIAKNGQPFSDELIKKNNSLRRELNLTQSNAYPAENKIIAGDEHLKQVNDVSIESETAKSLGIALGDTLTFSLPEGQFKAKVVNFRTVEWQSFTPNFFFIFAPGTLDENAGSYIGSFFVPKADQNKLLNLIQHYNTTVFIDISMILDQVKHLISVMIKIMTVLAALVAVSGFLVLMACINILMDERKKEVALWRAFGSAKAKIRQMMMLELAFMGMIAGVTSCLFAEVIGFIASRQLHLSPQLHGWLWLVLPISMMLLCALIGRYRLSYLCEIPPLQSLRSYD</sequence>
<dbReference type="InterPro" id="IPR038766">
    <property type="entry name" value="Membrane_comp_ABC_pdt"/>
</dbReference>
<feature type="domain" description="ABC3 transporter permease C-terminal" evidence="7">
    <location>
        <begin position="700"/>
        <end position="810"/>
    </location>
</feature>
<dbReference type="GO" id="GO:0005886">
    <property type="term" value="C:plasma membrane"/>
    <property type="evidence" value="ECO:0007669"/>
    <property type="project" value="UniProtKB-SubCell"/>
</dbReference>